<reference evidence="2 3" key="1">
    <citation type="journal article" date="2019" name="Int. J. Syst. Evol. Microbiol.">
        <title>The Global Catalogue of Microorganisms (GCM) 10K type strain sequencing project: providing services to taxonomists for standard genome sequencing and annotation.</title>
        <authorList>
            <consortium name="The Broad Institute Genomics Platform"/>
            <consortium name="The Broad Institute Genome Sequencing Center for Infectious Disease"/>
            <person name="Wu L."/>
            <person name="Ma J."/>
        </authorList>
    </citation>
    <scope>NUCLEOTIDE SEQUENCE [LARGE SCALE GENOMIC DNA]</scope>
    <source>
        <strain evidence="2 3">JCM 13250</strain>
    </source>
</reference>
<dbReference type="Proteomes" id="UP001500218">
    <property type="component" value="Unassembled WGS sequence"/>
</dbReference>
<protein>
    <submittedName>
        <fullName evidence="2">Uncharacterized protein</fullName>
    </submittedName>
</protein>
<gene>
    <name evidence="2" type="ORF">GCM10009682_16110</name>
</gene>
<organism evidence="2 3">
    <name type="scientific">Luedemannella flava</name>
    <dbReference type="NCBI Taxonomy" id="349316"/>
    <lineage>
        <taxon>Bacteria</taxon>
        <taxon>Bacillati</taxon>
        <taxon>Actinomycetota</taxon>
        <taxon>Actinomycetes</taxon>
        <taxon>Micromonosporales</taxon>
        <taxon>Micromonosporaceae</taxon>
        <taxon>Luedemannella</taxon>
    </lineage>
</organism>
<name>A0ABN2LNU1_9ACTN</name>
<keyword evidence="3" id="KW-1185">Reference proteome</keyword>
<evidence type="ECO:0000256" key="1">
    <source>
        <dbReference type="SAM" id="MobiDB-lite"/>
    </source>
</evidence>
<evidence type="ECO:0000313" key="3">
    <source>
        <dbReference type="Proteomes" id="UP001500218"/>
    </source>
</evidence>
<sequence length="109" mass="12187">MSSGPFAFDPVPLTPDLATYYRNMLQVHTGEPGADRCPVCRVPRCQDAQFAWVQLVCAGDLYEPVVDPADAASLRFVFQVDDQADDTYPSQELPRPRRVLQDNDRDLAS</sequence>
<feature type="region of interest" description="Disordered" evidence="1">
    <location>
        <begin position="86"/>
        <end position="109"/>
    </location>
</feature>
<dbReference type="EMBL" id="BAAALT010000039">
    <property type="protein sequence ID" value="GAA1795161.1"/>
    <property type="molecule type" value="Genomic_DNA"/>
</dbReference>
<feature type="compositionally biased region" description="Basic and acidic residues" evidence="1">
    <location>
        <begin position="99"/>
        <end position="109"/>
    </location>
</feature>
<accession>A0ABN2LNU1</accession>
<evidence type="ECO:0000313" key="2">
    <source>
        <dbReference type="EMBL" id="GAA1795161.1"/>
    </source>
</evidence>
<comment type="caution">
    <text evidence="2">The sequence shown here is derived from an EMBL/GenBank/DDBJ whole genome shotgun (WGS) entry which is preliminary data.</text>
</comment>
<proteinExistence type="predicted"/>